<organism evidence="8 9">
    <name type="scientific">Zafaria cholistanensis</name>
    <dbReference type="NCBI Taxonomy" id="1682741"/>
    <lineage>
        <taxon>Bacteria</taxon>
        <taxon>Bacillati</taxon>
        <taxon>Actinomycetota</taxon>
        <taxon>Actinomycetes</taxon>
        <taxon>Micrococcales</taxon>
        <taxon>Micrococcaceae</taxon>
        <taxon>Zafaria</taxon>
    </lineage>
</organism>
<evidence type="ECO:0000256" key="1">
    <source>
        <dbReference type="ARBA" id="ARBA00010914"/>
    </source>
</evidence>
<dbReference type="EMBL" id="BKDJ01000003">
    <property type="protein sequence ID" value="GER22313.1"/>
    <property type="molecule type" value="Genomic_DNA"/>
</dbReference>
<dbReference type="GO" id="GO:0046872">
    <property type="term" value="F:metal ion binding"/>
    <property type="evidence" value="ECO:0007669"/>
    <property type="project" value="UniProtKB-KW"/>
</dbReference>
<keyword evidence="2" id="KW-0001">2Fe-2S</keyword>
<feature type="domain" description="2Fe-2S ferredoxin-type" evidence="7">
    <location>
        <begin position="2"/>
        <end position="105"/>
    </location>
</feature>
<dbReference type="PRINTS" id="PR00355">
    <property type="entry name" value="ADRENODOXIN"/>
</dbReference>
<name>A0A5A7NMY4_9MICC</name>
<protein>
    <submittedName>
        <fullName evidence="8">Ferredoxin</fullName>
    </submittedName>
</protein>
<evidence type="ECO:0000256" key="2">
    <source>
        <dbReference type="ARBA" id="ARBA00022714"/>
    </source>
</evidence>
<dbReference type="Gene3D" id="3.10.20.30">
    <property type="match status" value="1"/>
</dbReference>
<dbReference type="GO" id="GO:0009055">
    <property type="term" value="F:electron transfer activity"/>
    <property type="evidence" value="ECO:0007669"/>
    <property type="project" value="TreeGrafter"/>
</dbReference>
<dbReference type="SUPFAM" id="SSF54292">
    <property type="entry name" value="2Fe-2S ferredoxin-like"/>
    <property type="match status" value="1"/>
</dbReference>
<dbReference type="GO" id="GO:0005829">
    <property type="term" value="C:cytosol"/>
    <property type="evidence" value="ECO:0007669"/>
    <property type="project" value="TreeGrafter"/>
</dbReference>
<keyword evidence="5" id="KW-0411">Iron-sulfur</keyword>
<accession>A0A5A7NMY4</accession>
<dbReference type="Pfam" id="PF00111">
    <property type="entry name" value="Fer2"/>
    <property type="match status" value="1"/>
</dbReference>
<dbReference type="GO" id="GO:0140647">
    <property type="term" value="P:P450-containing electron transport chain"/>
    <property type="evidence" value="ECO:0007669"/>
    <property type="project" value="InterPro"/>
</dbReference>
<dbReference type="PANTHER" id="PTHR23426">
    <property type="entry name" value="FERREDOXIN/ADRENODOXIN"/>
    <property type="match status" value="1"/>
</dbReference>
<evidence type="ECO:0000313" key="8">
    <source>
        <dbReference type="EMBL" id="GER22313.1"/>
    </source>
</evidence>
<dbReference type="PANTHER" id="PTHR23426:SF65">
    <property type="entry name" value="FERREDOXIN-2, MITOCHONDRIAL"/>
    <property type="match status" value="1"/>
</dbReference>
<evidence type="ECO:0000256" key="4">
    <source>
        <dbReference type="ARBA" id="ARBA00023004"/>
    </source>
</evidence>
<dbReference type="InterPro" id="IPR036010">
    <property type="entry name" value="2Fe-2S_ferredoxin-like_sf"/>
</dbReference>
<dbReference type="CDD" id="cd00207">
    <property type="entry name" value="fer2"/>
    <property type="match status" value="1"/>
</dbReference>
<evidence type="ECO:0000259" key="7">
    <source>
        <dbReference type="PROSITE" id="PS51085"/>
    </source>
</evidence>
<dbReference type="InterPro" id="IPR001041">
    <property type="entry name" value="2Fe-2S_ferredoxin-type"/>
</dbReference>
<dbReference type="OrthoDB" id="9799640at2"/>
<dbReference type="GO" id="GO:0051537">
    <property type="term" value="F:2 iron, 2 sulfur cluster binding"/>
    <property type="evidence" value="ECO:0007669"/>
    <property type="project" value="UniProtKB-KW"/>
</dbReference>
<reference evidence="8 9" key="1">
    <citation type="submission" date="2019-09" db="EMBL/GenBank/DDBJ databases">
        <title>Arthrobacter zafarii sp. nov., a moderately thermotolerant and halotolerant actinobacterium isolated from Cholistan desert soil of Pakistan.</title>
        <authorList>
            <person name="Amin A."/>
            <person name="Ahmed I."/>
            <person name="Khalid N."/>
            <person name="Schumann P."/>
            <person name="Busse H.J."/>
            <person name="Khan I.U."/>
            <person name="Li S."/>
            <person name="Li W.J."/>
        </authorList>
    </citation>
    <scope>NUCLEOTIDE SEQUENCE [LARGE SCALE GENOMIC DNA]</scope>
    <source>
        <strain evidence="8 9">NCCP-1664</strain>
    </source>
</reference>
<keyword evidence="4" id="KW-0408">Iron</keyword>
<dbReference type="PROSITE" id="PS00814">
    <property type="entry name" value="ADX"/>
    <property type="match status" value="1"/>
</dbReference>
<dbReference type="RefSeq" id="WP_149955959.1">
    <property type="nucleotide sequence ID" value="NZ_BKDJ01000003.1"/>
</dbReference>
<evidence type="ECO:0000256" key="3">
    <source>
        <dbReference type="ARBA" id="ARBA00022723"/>
    </source>
</evidence>
<dbReference type="InterPro" id="IPR001055">
    <property type="entry name" value="Adrenodoxin-like"/>
</dbReference>
<comment type="similarity">
    <text evidence="1">Belongs to the adrenodoxin/putidaredoxin family.</text>
</comment>
<proteinExistence type="inferred from homology"/>
<dbReference type="AlphaFoldDB" id="A0A5A7NMY4"/>
<dbReference type="InterPro" id="IPR018298">
    <property type="entry name" value="Adrenodoxin_Fe-S_BS"/>
</dbReference>
<evidence type="ECO:0000313" key="9">
    <source>
        <dbReference type="Proteomes" id="UP000325307"/>
    </source>
</evidence>
<dbReference type="InterPro" id="IPR012675">
    <property type="entry name" value="Beta-grasp_dom_sf"/>
</dbReference>
<dbReference type="Proteomes" id="UP000325307">
    <property type="component" value="Unassembled WGS sequence"/>
</dbReference>
<keyword evidence="9" id="KW-1185">Reference proteome</keyword>
<evidence type="ECO:0000256" key="6">
    <source>
        <dbReference type="ARBA" id="ARBA00034078"/>
    </source>
</evidence>
<gene>
    <name evidence="8" type="ORF">NCCP1664_08100</name>
</gene>
<comment type="cofactor">
    <cofactor evidence="6">
        <name>[2Fe-2S] cluster</name>
        <dbReference type="ChEBI" id="CHEBI:190135"/>
    </cofactor>
</comment>
<dbReference type="PROSITE" id="PS51085">
    <property type="entry name" value="2FE2S_FER_2"/>
    <property type="match status" value="1"/>
</dbReference>
<evidence type="ECO:0000256" key="5">
    <source>
        <dbReference type="ARBA" id="ARBA00023014"/>
    </source>
</evidence>
<keyword evidence="3" id="KW-0479">Metal-binding</keyword>
<sequence>MPKVTYTSAAGDVSVLDGNAGDSVMEIAVRNGLPGIVADCGGSLACSTCHVFVREEDLEVLEPMSDLEDEMLDGTTEERRYNSRLSCQLKLEGDVHVYVETPESQV</sequence>
<comment type="caution">
    <text evidence="8">The sequence shown here is derived from an EMBL/GenBank/DDBJ whole genome shotgun (WGS) entry which is preliminary data.</text>
</comment>